<dbReference type="Gene3D" id="3.10.129.10">
    <property type="entry name" value="Hotdog Thioesterase"/>
    <property type="match status" value="1"/>
</dbReference>
<dbReference type="InterPro" id="IPR006684">
    <property type="entry name" value="YbgC/YbaW"/>
</dbReference>
<reference evidence="3 4" key="1">
    <citation type="journal article" date="2011" name="Stand. Genomic Sci.">
        <title>Complete genome sequence of Desulfobulbus propionicus type strain (1pr3).</title>
        <authorList>
            <person name="Pagani I."/>
            <person name="Lapidus A."/>
            <person name="Nolan M."/>
            <person name="Lucas S."/>
            <person name="Hammon N."/>
            <person name="Deshpande S."/>
            <person name="Cheng J.F."/>
            <person name="Chertkov O."/>
            <person name="Davenport K."/>
            <person name="Tapia R."/>
            <person name="Han C."/>
            <person name="Goodwin L."/>
            <person name="Pitluck S."/>
            <person name="Liolios K."/>
            <person name="Mavromatis K."/>
            <person name="Ivanova N."/>
            <person name="Mikhailova N."/>
            <person name="Pati A."/>
            <person name="Chen A."/>
            <person name="Palaniappan K."/>
            <person name="Land M."/>
            <person name="Hauser L."/>
            <person name="Chang Y.J."/>
            <person name="Jeffries C.D."/>
            <person name="Detter J.C."/>
            <person name="Brambilla E."/>
            <person name="Kannan K.P."/>
            <person name="Djao O.D."/>
            <person name="Rohde M."/>
            <person name="Pukall R."/>
            <person name="Spring S."/>
            <person name="Goker M."/>
            <person name="Sikorski J."/>
            <person name="Woyke T."/>
            <person name="Bristow J."/>
            <person name="Eisen J.A."/>
            <person name="Markowitz V."/>
            <person name="Hugenholtz P."/>
            <person name="Kyrpides N.C."/>
            <person name="Klenk H.P."/>
        </authorList>
    </citation>
    <scope>NUCLEOTIDE SEQUENCE [LARGE SCALE GENOMIC DNA]</scope>
    <source>
        <strain evidence="4">ATCC 33891 / DSM 2032 / 1pr3</strain>
    </source>
</reference>
<evidence type="ECO:0000313" key="4">
    <source>
        <dbReference type="Proteomes" id="UP000006365"/>
    </source>
</evidence>
<dbReference type="InterPro" id="IPR050563">
    <property type="entry name" value="4-hydroxybenzoyl-CoA_TE"/>
</dbReference>
<comment type="similarity">
    <text evidence="1">Belongs to the 4-hydroxybenzoyl-CoA thioesterase family.</text>
</comment>
<protein>
    <submittedName>
        <fullName evidence="3">Thioesterase superfamily protein</fullName>
    </submittedName>
</protein>
<dbReference type="EMBL" id="CP002364">
    <property type="protein sequence ID" value="ADW18705.1"/>
    <property type="molecule type" value="Genomic_DNA"/>
</dbReference>
<evidence type="ECO:0000313" key="3">
    <source>
        <dbReference type="EMBL" id="ADW18705.1"/>
    </source>
</evidence>
<dbReference type="RefSeq" id="WP_015725231.1">
    <property type="nucleotide sequence ID" value="NC_014972.1"/>
</dbReference>
<name>A0A7U3YNM8_DESPD</name>
<keyword evidence="4" id="KW-1185">Reference proteome</keyword>
<dbReference type="PANTHER" id="PTHR31793:SF27">
    <property type="entry name" value="NOVEL THIOESTERASE SUPERFAMILY DOMAIN AND SAPOSIN A-TYPE DOMAIN CONTAINING PROTEIN (0610012H03RIK)"/>
    <property type="match status" value="1"/>
</dbReference>
<dbReference type="Pfam" id="PF13279">
    <property type="entry name" value="4HBT_2"/>
    <property type="match status" value="1"/>
</dbReference>
<organism evidence="3 4">
    <name type="scientific">Desulfobulbus propionicus (strain ATCC 33891 / DSM 2032 / VKM B-1956 / 1pr3)</name>
    <dbReference type="NCBI Taxonomy" id="577650"/>
    <lineage>
        <taxon>Bacteria</taxon>
        <taxon>Pseudomonadati</taxon>
        <taxon>Thermodesulfobacteriota</taxon>
        <taxon>Desulfobulbia</taxon>
        <taxon>Desulfobulbales</taxon>
        <taxon>Desulfobulbaceae</taxon>
        <taxon>Desulfobulbus</taxon>
    </lineage>
</organism>
<evidence type="ECO:0000256" key="1">
    <source>
        <dbReference type="ARBA" id="ARBA00005953"/>
    </source>
</evidence>
<dbReference type="SUPFAM" id="SSF54637">
    <property type="entry name" value="Thioesterase/thiol ester dehydrase-isomerase"/>
    <property type="match status" value="1"/>
</dbReference>
<dbReference type="GO" id="GO:0047617">
    <property type="term" value="F:fatty acyl-CoA hydrolase activity"/>
    <property type="evidence" value="ECO:0007669"/>
    <property type="project" value="TreeGrafter"/>
</dbReference>
<dbReference type="PANTHER" id="PTHR31793">
    <property type="entry name" value="4-HYDROXYBENZOYL-COA THIOESTERASE FAMILY MEMBER"/>
    <property type="match status" value="1"/>
</dbReference>
<dbReference type="Proteomes" id="UP000006365">
    <property type="component" value="Chromosome"/>
</dbReference>
<keyword evidence="2" id="KW-0378">Hydrolase</keyword>
<gene>
    <name evidence="3" type="ordered locus">Despr_2569</name>
</gene>
<dbReference type="InterPro" id="IPR029069">
    <property type="entry name" value="HotDog_dom_sf"/>
</dbReference>
<dbReference type="CDD" id="cd00586">
    <property type="entry name" value="4HBT"/>
    <property type="match status" value="1"/>
</dbReference>
<accession>A0A7U3YNM8</accession>
<dbReference type="PIRSF" id="PIRSF003230">
    <property type="entry name" value="YbgC"/>
    <property type="match status" value="1"/>
</dbReference>
<evidence type="ECO:0000256" key="2">
    <source>
        <dbReference type="ARBA" id="ARBA00022801"/>
    </source>
</evidence>
<sequence>MSKLAINLMEPIFTTTYRVIYGDTDAAGVVYNANYLRYFEIGRTEMMRAWALPYSAIEQLGCILPVTESYLRFKAPAAYDDLITIAVSLVEVSKLTCRFHYAISREQADGKSTLLVKGFTVHACVNRQGKLTPFPQSVLDKIQAILEKSKSAA</sequence>
<proteinExistence type="inferred from homology"/>
<dbReference type="AlphaFoldDB" id="A0A7U3YNM8"/>
<dbReference type="NCBIfam" id="TIGR00051">
    <property type="entry name" value="YbgC/FadM family acyl-CoA thioesterase"/>
    <property type="match status" value="1"/>
</dbReference>
<dbReference type="KEGG" id="dpr:Despr_2569"/>